<sequence length="35" mass="3939">MLERQYGCQAPAFDSIRLGDGPPEEFRIMSLLEPA</sequence>
<keyword evidence="2" id="KW-1185">Reference proteome</keyword>
<evidence type="ECO:0000313" key="2">
    <source>
        <dbReference type="Proteomes" id="UP000002484"/>
    </source>
</evidence>
<dbReference type="Proteomes" id="UP000002484">
    <property type="component" value="Chromosome"/>
</dbReference>
<name>E3IVX9_PSEI1</name>
<dbReference type="AlphaFoldDB" id="E3IVX9"/>
<dbReference type="EMBL" id="CP002299">
    <property type="protein sequence ID" value="ADP84907.1"/>
    <property type="molecule type" value="Genomic_DNA"/>
</dbReference>
<organism evidence="1 2">
    <name type="scientific">Pseudofrankia inefficax (strain DSM 45817 / CECT 9037 / DDB 130130 / EuI1c)</name>
    <name type="common">Frankia inefficax</name>
    <dbReference type="NCBI Taxonomy" id="298654"/>
    <lineage>
        <taxon>Bacteria</taxon>
        <taxon>Bacillati</taxon>
        <taxon>Actinomycetota</taxon>
        <taxon>Actinomycetes</taxon>
        <taxon>Frankiales</taxon>
        <taxon>Frankiaceae</taxon>
        <taxon>Pseudofrankia</taxon>
    </lineage>
</organism>
<dbReference type="HOGENOM" id="CLU_3365134_0_0_11"/>
<protein>
    <submittedName>
        <fullName evidence="1">Uncharacterized protein</fullName>
    </submittedName>
</protein>
<evidence type="ECO:0000313" key="1">
    <source>
        <dbReference type="EMBL" id="ADP84907.1"/>
    </source>
</evidence>
<gene>
    <name evidence="1" type="ordered locus">FraEuI1c_6939</name>
</gene>
<dbReference type="KEGG" id="fri:FraEuI1c_6939"/>
<dbReference type="InParanoid" id="E3IVX9"/>
<proteinExistence type="predicted"/>
<reference evidence="1 2" key="1">
    <citation type="submission" date="2010-10" db="EMBL/GenBank/DDBJ databases">
        <title>Complete sequence of Frankia sp. EuI1c.</title>
        <authorList>
            <consortium name="US DOE Joint Genome Institute"/>
            <person name="Lucas S."/>
            <person name="Copeland A."/>
            <person name="Lapidus A."/>
            <person name="Cheng J.-F."/>
            <person name="Bruce D."/>
            <person name="Goodwin L."/>
            <person name="Pitluck S."/>
            <person name="Chertkov O."/>
            <person name="Detter J.C."/>
            <person name="Han C."/>
            <person name="Tapia R."/>
            <person name="Land M."/>
            <person name="Hauser L."/>
            <person name="Jeffries C."/>
            <person name="Kyrpides N."/>
            <person name="Ivanova N."/>
            <person name="Mikhailova N."/>
            <person name="Beauchemin N."/>
            <person name="Sen A."/>
            <person name="Sur S.A."/>
            <person name="Gtari M."/>
            <person name="Wall L."/>
            <person name="Tisa L."/>
            <person name="Woyke T."/>
        </authorList>
    </citation>
    <scope>NUCLEOTIDE SEQUENCE [LARGE SCALE GENOMIC DNA]</scope>
    <source>
        <strain evidence="2">DSM 45817 / CECT 9037 / EuI1c</strain>
    </source>
</reference>
<accession>E3IVX9</accession>